<evidence type="ECO:0000256" key="2">
    <source>
        <dbReference type="ARBA" id="ARBA00023002"/>
    </source>
</evidence>
<dbReference type="SUPFAM" id="SSF51735">
    <property type="entry name" value="NAD(P)-binding Rossmann-fold domains"/>
    <property type="match status" value="1"/>
</dbReference>
<evidence type="ECO:0000256" key="3">
    <source>
        <dbReference type="ARBA" id="ARBA00029440"/>
    </source>
</evidence>
<protein>
    <submittedName>
        <fullName evidence="5">Prephenate dehydrogenase</fullName>
    </submittedName>
</protein>
<keyword evidence="6" id="KW-1185">Reference proteome</keyword>
<dbReference type="GO" id="GO:0008977">
    <property type="term" value="F:prephenate dehydrogenase (NAD+) activity"/>
    <property type="evidence" value="ECO:0007669"/>
    <property type="project" value="InterPro"/>
</dbReference>
<dbReference type="Pfam" id="PF20463">
    <property type="entry name" value="PDH_C"/>
    <property type="match status" value="1"/>
</dbReference>
<dbReference type="EMBL" id="SLUI01000004">
    <property type="protein sequence ID" value="TCL38252.1"/>
    <property type="molecule type" value="Genomic_DNA"/>
</dbReference>
<sequence length="285" mass="29958">MSQIAAVIGLGLIGGSLALALKQYTEFSVIGYDDCCQTRRLVEQSGEIDRVADSLEGCVTAADIIFFAVPPGAVVRSVQQAAAYLKTGAVVTDVASTKGELLLAVPPLLPPGVHYVGGHPMAGSERTGFAAANAQLFCGRPYIITRHPGIAQEAVAFLTAIAGQLGALPVVLEGEQHDPAVAHISHTPYVTAAALTVLAGQGEYGGLHLALAAGGFRDMTRIASSNPDLWADICLTNSAQIRQTIGRLKELLDTVDTQLADGNRAGLREFFQQAKQLRDACQNRK</sequence>
<dbReference type="InterPro" id="IPR046825">
    <property type="entry name" value="PDH_C"/>
</dbReference>
<dbReference type="PANTHER" id="PTHR21363">
    <property type="entry name" value="PREPHENATE DEHYDROGENASE"/>
    <property type="match status" value="1"/>
</dbReference>
<dbReference type="Gene3D" id="1.10.3660.10">
    <property type="entry name" value="6-phosphogluconate dehydrogenase C-terminal like domain"/>
    <property type="match status" value="1"/>
</dbReference>
<proteinExistence type="inferred from homology"/>
<dbReference type="Gene3D" id="3.40.50.720">
    <property type="entry name" value="NAD(P)-binding Rossmann-like Domain"/>
    <property type="match status" value="1"/>
</dbReference>
<gene>
    <name evidence="5" type="ORF">EV210_104222</name>
</gene>
<keyword evidence="2" id="KW-0560">Oxidoreductase</keyword>
<comment type="caution">
    <text evidence="5">The sequence shown here is derived from an EMBL/GenBank/DDBJ whole genome shotgun (WGS) entry which is preliminary data.</text>
</comment>
<accession>A0A4R1Q0K3</accession>
<dbReference type="GO" id="GO:0004665">
    <property type="term" value="F:prephenate dehydrogenase (NADP+) activity"/>
    <property type="evidence" value="ECO:0007669"/>
    <property type="project" value="InterPro"/>
</dbReference>
<dbReference type="Pfam" id="PF02153">
    <property type="entry name" value="PDH_N"/>
    <property type="match status" value="1"/>
</dbReference>
<dbReference type="PROSITE" id="PS51176">
    <property type="entry name" value="PDH_ADH"/>
    <property type="match status" value="1"/>
</dbReference>
<dbReference type="SUPFAM" id="SSF48179">
    <property type="entry name" value="6-phosphogluconate dehydrogenase C-terminal domain-like"/>
    <property type="match status" value="1"/>
</dbReference>
<dbReference type="OrthoDB" id="9802008at2"/>
<dbReference type="InterPro" id="IPR008927">
    <property type="entry name" value="6-PGluconate_DH-like_C_sf"/>
</dbReference>
<evidence type="ECO:0000313" key="6">
    <source>
        <dbReference type="Proteomes" id="UP000295063"/>
    </source>
</evidence>
<dbReference type="GO" id="GO:0070403">
    <property type="term" value="F:NAD+ binding"/>
    <property type="evidence" value="ECO:0007669"/>
    <property type="project" value="InterPro"/>
</dbReference>
<dbReference type="AlphaFoldDB" id="A0A4R1Q0K3"/>
<evidence type="ECO:0000256" key="1">
    <source>
        <dbReference type="ARBA" id="ARBA00007964"/>
    </source>
</evidence>
<organism evidence="5 6">
    <name type="scientific">Anaerospora hongkongensis</name>
    <dbReference type="NCBI Taxonomy" id="244830"/>
    <lineage>
        <taxon>Bacteria</taxon>
        <taxon>Bacillati</taxon>
        <taxon>Bacillota</taxon>
        <taxon>Negativicutes</taxon>
        <taxon>Selenomonadales</taxon>
        <taxon>Sporomusaceae</taxon>
        <taxon>Anaerospora</taxon>
    </lineage>
</organism>
<dbReference type="PANTHER" id="PTHR21363:SF0">
    <property type="entry name" value="PREPHENATE DEHYDROGENASE [NADP(+)]"/>
    <property type="match status" value="1"/>
</dbReference>
<dbReference type="RefSeq" id="WP_132077964.1">
    <property type="nucleotide sequence ID" value="NZ_DAMAKO010000007.1"/>
</dbReference>
<dbReference type="InterPro" id="IPR036291">
    <property type="entry name" value="NAD(P)-bd_dom_sf"/>
</dbReference>
<comment type="similarity">
    <text evidence="1">Belongs to the prephenate/arogenate dehydrogenase family.</text>
</comment>
<dbReference type="InterPro" id="IPR046826">
    <property type="entry name" value="PDH_N"/>
</dbReference>
<dbReference type="InterPro" id="IPR003099">
    <property type="entry name" value="Prephen_DH"/>
</dbReference>
<dbReference type="InterPro" id="IPR050812">
    <property type="entry name" value="Preph/Arog_dehydrog"/>
</dbReference>
<dbReference type="FunFam" id="3.40.50.720:FF:000208">
    <property type="entry name" value="Prephenate dehydrogenase"/>
    <property type="match status" value="1"/>
</dbReference>
<dbReference type="Proteomes" id="UP000295063">
    <property type="component" value="Unassembled WGS sequence"/>
</dbReference>
<feature type="domain" description="Prephenate/arogenate dehydrogenase" evidence="4">
    <location>
        <begin position="2"/>
        <end position="285"/>
    </location>
</feature>
<name>A0A4R1Q0K3_9FIRM</name>
<comment type="pathway">
    <text evidence="3">Amino-acid biosynthesis.</text>
</comment>
<evidence type="ECO:0000259" key="4">
    <source>
        <dbReference type="PROSITE" id="PS51176"/>
    </source>
</evidence>
<dbReference type="GO" id="GO:0006571">
    <property type="term" value="P:tyrosine biosynthetic process"/>
    <property type="evidence" value="ECO:0007669"/>
    <property type="project" value="InterPro"/>
</dbReference>
<reference evidence="5 6" key="1">
    <citation type="submission" date="2019-03" db="EMBL/GenBank/DDBJ databases">
        <title>Genomic Encyclopedia of Type Strains, Phase IV (KMG-IV): sequencing the most valuable type-strain genomes for metagenomic binning, comparative biology and taxonomic classification.</title>
        <authorList>
            <person name="Goeker M."/>
        </authorList>
    </citation>
    <scope>NUCLEOTIDE SEQUENCE [LARGE SCALE GENOMIC DNA]</scope>
    <source>
        <strain evidence="5 6">DSM 15969</strain>
    </source>
</reference>
<evidence type="ECO:0000313" key="5">
    <source>
        <dbReference type="EMBL" id="TCL38252.1"/>
    </source>
</evidence>